<dbReference type="EMBL" id="CP159925">
    <property type="protein sequence ID" value="XCO76980.1"/>
    <property type="molecule type" value="Genomic_DNA"/>
</dbReference>
<dbReference type="PANTHER" id="PTHR33609:SF1">
    <property type="entry name" value="TRANSPOSASE"/>
    <property type="match status" value="1"/>
</dbReference>
<dbReference type="InterPro" id="IPR002514">
    <property type="entry name" value="Transposase_8"/>
</dbReference>
<sequence length="94" mass="10374">MRKSRFTEAQIRSILGQADSGAAIRDLALQHGVSVPTLYNWRARYGGAESAEAARILQLQVENSELKRLCAEQTLEVRALKKIIARLPGRATLA</sequence>
<dbReference type="Gene3D" id="1.10.10.60">
    <property type="entry name" value="Homeodomain-like"/>
    <property type="match status" value="1"/>
</dbReference>
<dbReference type="GO" id="GO:0006313">
    <property type="term" value="P:DNA transposition"/>
    <property type="evidence" value="ECO:0007669"/>
    <property type="project" value="InterPro"/>
</dbReference>
<accession>A0AAU8MXP7</accession>
<reference evidence="2" key="1">
    <citation type="submission" date="2024-06" db="EMBL/GenBank/DDBJ databases">
        <authorList>
            <person name="Li S."/>
        </authorList>
    </citation>
    <scope>NUCLEOTIDE SEQUENCE</scope>
    <source>
        <strain evidence="2">SR10</strain>
    </source>
</reference>
<evidence type="ECO:0000313" key="2">
    <source>
        <dbReference type="EMBL" id="XCO76980.1"/>
    </source>
</evidence>
<dbReference type="RefSeq" id="WP_363800284.1">
    <property type="nucleotide sequence ID" value="NZ_CP159925.1"/>
</dbReference>
<dbReference type="Pfam" id="PF01527">
    <property type="entry name" value="HTH_Tnp_1"/>
    <property type="match status" value="1"/>
</dbReference>
<comment type="similarity">
    <text evidence="1">Belongs to the transposase 8 family.</text>
</comment>
<dbReference type="InterPro" id="IPR052546">
    <property type="entry name" value="Transposase_8_domain"/>
</dbReference>
<name>A0AAU8MXP7_9GAMM</name>
<dbReference type="InterPro" id="IPR009057">
    <property type="entry name" value="Homeodomain-like_sf"/>
</dbReference>
<dbReference type="GO" id="GO:0004803">
    <property type="term" value="F:transposase activity"/>
    <property type="evidence" value="ECO:0007669"/>
    <property type="project" value="InterPro"/>
</dbReference>
<proteinExistence type="inferred from homology"/>
<gene>
    <name evidence="2" type="ORF">ABU614_09395</name>
</gene>
<dbReference type="AlphaFoldDB" id="A0AAU8MXP7"/>
<evidence type="ECO:0000256" key="1">
    <source>
        <dbReference type="ARBA" id="ARBA00009964"/>
    </source>
</evidence>
<protein>
    <submittedName>
        <fullName evidence="2">Transposase</fullName>
    </submittedName>
</protein>
<organism evidence="2">
    <name type="scientific">Lysobacter firmicutimachus</name>
    <dbReference type="NCBI Taxonomy" id="1792846"/>
    <lineage>
        <taxon>Bacteria</taxon>
        <taxon>Pseudomonadati</taxon>
        <taxon>Pseudomonadota</taxon>
        <taxon>Gammaproteobacteria</taxon>
        <taxon>Lysobacterales</taxon>
        <taxon>Lysobacteraceae</taxon>
        <taxon>Lysobacter</taxon>
    </lineage>
</organism>
<dbReference type="GO" id="GO:0003677">
    <property type="term" value="F:DNA binding"/>
    <property type="evidence" value="ECO:0007669"/>
    <property type="project" value="InterPro"/>
</dbReference>
<dbReference type="PANTHER" id="PTHR33609">
    <property type="entry name" value="LOW CALCIUM RESPONSE LOCUS PROTEIN S"/>
    <property type="match status" value="1"/>
</dbReference>
<dbReference type="SUPFAM" id="SSF46689">
    <property type="entry name" value="Homeodomain-like"/>
    <property type="match status" value="1"/>
</dbReference>